<dbReference type="PANTHER" id="PTHR21500">
    <property type="entry name" value="TUBULIN-SPECIFIC CHAPERONE A"/>
    <property type="match status" value="1"/>
</dbReference>
<gene>
    <name evidence="4" type="ORF">M0812_24310</name>
</gene>
<keyword evidence="2 3" id="KW-0143">Chaperone</keyword>
<evidence type="ECO:0000256" key="2">
    <source>
        <dbReference type="ARBA" id="ARBA00023186"/>
    </source>
</evidence>
<accession>A0AAV7YGI2</accession>
<organism evidence="4 5">
    <name type="scientific">Anaeramoeba flamelloides</name>
    <dbReference type="NCBI Taxonomy" id="1746091"/>
    <lineage>
        <taxon>Eukaryota</taxon>
        <taxon>Metamonada</taxon>
        <taxon>Anaeramoebidae</taxon>
        <taxon>Anaeramoeba</taxon>
    </lineage>
</organism>
<name>A0AAV7YGI2_9EUKA</name>
<keyword evidence="3" id="KW-0493">Microtubule</keyword>
<dbReference type="GO" id="GO:0048487">
    <property type="term" value="F:beta-tubulin binding"/>
    <property type="evidence" value="ECO:0007669"/>
    <property type="project" value="InterPro"/>
</dbReference>
<evidence type="ECO:0000256" key="3">
    <source>
        <dbReference type="RuleBase" id="RU364030"/>
    </source>
</evidence>
<dbReference type="EMBL" id="JANTQA010000057">
    <property type="protein sequence ID" value="KAJ3428971.1"/>
    <property type="molecule type" value="Genomic_DNA"/>
</dbReference>
<dbReference type="PANTHER" id="PTHR21500:SF0">
    <property type="entry name" value="TUBULIN-SPECIFIC CHAPERONE A"/>
    <property type="match status" value="1"/>
</dbReference>
<dbReference type="GO" id="GO:0007021">
    <property type="term" value="P:tubulin complex assembly"/>
    <property type="evidence" value="ECO:0007669"/>
    <property type="project" value="UniProtKB-UniRule"/>
</dbReference>
<comment type="caution">
    <text evidence="4">The sequence shown here is derived from an EMBL/GenBank/DDBJ whole genome shotgun (WGS) entry which is preliminary data.</text>
</comment>
<reference evidence="4" key="1">
    <citation type="submission" date="2022-08" db="EMBL/GenBank/DDBJ databases">
        <title>Novel sulphate-reducing endosymbionts in the free-living metamonad Anaeramoeba.</title>
        <authorList>
            <person name="Jerlstrom-Hultqvist J."/>
            <person name="Cepicka I."/>
            <person name="Gallot-Lavallee L."/>
            <person name="Salas-Leiva D."/>
            <person name="Curtis B.A."/>
            <person name="Zahonova K."/>
            <person name="Pipaliya S."/>
            <person name="Dacks J."/>
            <person name="Roger A.J."/>
        </authorList>
    </citation>
    <scope>NUCLEOTIDE SEQUENCE</scope>
    <source>
        <strain evidence="4">Busselton2</strain>
    </source>
</reference>
<protein>
    <recommendedName>
        <fullName evidence="3">Tubulin-specific chaperone A</fullName>
    </recommendedName>
</protein>
<comment type="subunit">
    <text evidence="3">Supercomplex made of cofactors A to E. Cofactors A and D function by capturing and stabilizing tubulin in a quasi-native conformation. Cofactor E binds to the cofactor D-tubulin complex; interaction with cofactor C then causes the release of tubulin polypeptides that are committed to the native state.</text>
</comment>
<sequence length="111" mass="13305">MSNSVKQIRIKTGACKRLYKEKKYYEMEATKQETKIKELRTKNTDQYTINKQEEILQETRSMIPDCINRLENYYEGLVELVENERDNAEVNQTTQYKDALEIIEEVKQLFD</sequence>
<dbReference type="Proteomes" id="UP001146793">
    <property type="component" value="Unassembled WGS sequence"/>
</dbReference>
<dbReference type="GO" id="GO:0007023">
    <property type="term" value="P:post-chaperonin tubulin folding pathway"/>
    <property type="evidence" value="ECO:0007669"/>
    <property type="project" value="UniProtKB-UniRule"/>
</dbReference>
<dbReference type="GO" id="GO:0005829">
    <property type="term" value="C:cytosol"/>
    <property type="evidence" value="ECO:0007669"/>
    <property type="project" value="TreeGrafter"/>
</dbReference>
<dbReference type="InterPro" id="IPR004226">
    <property type="entry name" value="TBCA"/>
</dbReference>
<comment type="subcellular location">
    <subcellularLocation>
        <location evidence="3">Cytoplasm</location>
        <location evidence="3">Cytoskeleton</location>
    </subcellularLocation>
</comment>
<dbReference type="AlphaFoldDB" id="A0AAV7YGI2"/>
<dbReference type="GO" id="GO:0005874">
    <property type="term" value="C:microtubule"/>
    <property type="evidence" value="ECO:0007669"/>
    <property type="project" value="UniProtKB-KW"/>
</dbReference>
<evidence type="ECO:0000256" key="1">
    <source>
        <dbReference type="ARBA" id="ARBA00006806"/>
    </source>
</evidence>
<evidence type="ECO:0000313" key="5">
    <source>
        <dbReference type="Proteomes" id="UP001146793"/>
    </source>
</evidence>
<dbReference type="InterPro" id="IPR036126">
    <property type="entry name" value="TBCA_sf"/>
</dbReference>
<dbReference type="Pfam" id="PF02970">
    <property type="entry name" value="TBCA"/>
    <property type="match status" value="1"/>
</dbReference>
<keyword evidence="3" id="KW-0963">Cytoplasm</keyword>
<comment type="similarity">
    <text evidence="1 3">Belongs to the TBCA family.</text>
</comment>
<proteinExistence type="inferred from homology"/>
<dbReference type="SUPFAM" id="SSF46988">
    <property type="entry name" value="Tubulin chaperone cofactor A"/>
    <property type="match status" value="1"/>
</dbReference>
<evidence type="ECO:0000313" key="4">
    <source>
        <dbReference type="EMBL" id="KAJ3428971.1"/>
    </source>
</evidence>
<keyword evidence="3" id="KW-0206">Cytoskeleton</keyword>
<dbReference type="Gene3D" id="1.20.58.90">
    <property type="match status" value="1"/>
</dbReference>